<evidence type="ECO:0000313" key="8">
    <source>
        <dbReference type="EMBL" id="MDT0277466.1"/>
    </source>
</evidence>
<dbReference type="RefSeq" id="WP_311346275.1">
    <property type="nucleotide sequence ID" value="NZ_JAVREI010000013.1"/>
</dbReference>
<reference evidence="9" key="1">
    <citation type="submission" date="2023-07" db="EMBL/GenBank/DDBJ databases">
        <title>30 novel species of actinomycetes from the DSMZ collection.</title>
        <authorList>
            <person name="Nouioui I."/>
        </authorList>
    </citation>
    <scope>NUCLEOTIDE SEQUENCE [LARGE SCALE GENOMIC DNA]</scope>
    <source>
        <strain evidence="9">DSM 46792</strain>
    </source>
</reference>
<dbReference type="Pfam" id="PF04545">
    <property type="entry name" value="Sigma70_r4"/>
    <property type="match status" value="1"/>
</dbReference>
<dbReference type="CDD" id="cd06171">
    <property type="entry name" value="Sigma70_r4"/>
    <property type="match status" value="1"/>
</dbReference>
<dbReference type="PANTHER" id="PTHR43133:SF58">
    <property type="entry name" value="ECF RNA POLYMERASE SIGMA FACTOR SIGD"/>
    <property type="match status" value="1"/>
</dbReference>
<dbReference type="Proteomes" id="UP001183222">
    <property type="component" value="Unassembled WGS sequence"/>
</dbReference>
<dbReference type="SUPFAM" id="SSF88946">
    <property type="entry name" value="Sigma2 domain of RNA polymerase sigma factors"/>
    <property type="match status" value="1"/>
</dbReference>
<dbReference type="Gene3D" id="1.10.10.10">
    <property type="entry name" value="Winged helix-like DNA-binding domain superfamily/Winged helix DNA-binding domain"/>
    <property type="match status" value="1"/>
</dbReference>
<evidence type="ECO:0000259" key="7">
    <source>
        <dbReference type="Pfam" id="PF04545"/>
    </source>
</evidence>
<name>A0ABU2KB93_9ACTN</name>
<keyword evidence="5" id="KW-0804">Transcription</keyword>
<evidence type="ECO:0000256" key="4">
    <source>
        <dbReference type="ARBA" id="ARBA00023125"/>
    </source>
</evidence>
<dbReference type="Gene3D" id="1.10.1740.10">
    <property type="match status" value="1"/>
</dbReference>
<dbReference type="InterPro" id="IPR036388">
    <property type="entry name" value="WH-like_DNA-bd_sf"/>
</dbReference>
<keyword evidence="4" id="KW-0238">DNA-binding</keyword>
<feature type="domain" description="RNA polymerase sigma-70 region 2" evidence="6">
    <location>
        <begin position="28"/>
        <end position="94"/>
    </location>
</feature>
<dbReference type="InterPro" id="IPR007630">
    <property type="entry name" value="RNA_pol_sigma70_r4"/>
</dbReference>
<dbReference type="Pfam" id="PF04542">
    <property type="entry name" value="Sigma70_r2"/>
    <property type="match status" value="1"/>
</dbReference>
<comment type="similarity">
    <text evidence="1">Belongs to the sigma-70 factor family. ECF subfamily.</text>
</comment>
<evidence type="ECO:0000256" key="2">
    <source>
        <dbReference type="ARBA" id="ARBA00023015"/>
    </source>
</evidence>
<evidence type="ECO:0000259" key="6">
    <source>
        <dbReference type="Pfam" id="PF04542"/>
    </source>
</evidence>
<dbReference type="NCBIfam" id="TIGR02937">
    <property type="entry name" value="sigma70-ECF"/>
    <property type="match status" value="1"/>
</dbReference>
<dbReference type="SUPFAM" id="SSF88659">
    <property type="entry name" value="Sigma3 and sigma4 domains of RNA polymerase sigma factors"/>
    <property type="match status" value="1"/>
</dbReference>
<keyword evidence="3" id="KW-0731">Sigma factor</keyword>
<dbReference type="InterPro" id="IPR013325">
    <property type="entry name" value="RNA_pol_sigma_r2"/>
</dbReference>
<feature type="domain" description="RNA polymerase sigma-70 region 4" evidence="7">
    <location>
        <begin position="128"/>
        <end position="176"/>
    </location>
</feature>
<dbReference type="InterPro" id="IPR013324">
    <property type="entry name" value="RNA_pol_sigma_r3/r4-like"/>
</dbReference>
<gene>
    <name evidence="8" type="ORF">RM425_16320</name>
</gene>
<keyword evidence="2" id="KW-0805">Transcription regulation</keyword>
<keyword evidence="9" id="KW-1185">Reference proteome</keyword>
<proteinExistence type="inferred from homology"/>
<organism evidence="8 9">
    <name type="scientific">Blastococcus goldschmidtiae</name>
    <dbReference type="NCBI Taxonomy" id="3075546"/>
    <lineage>
        <taxon>Bacteria</taxon>
        <taxon>Bacillati</taxon>
        <taxon>Actinomycetota</taxon>
        <taxon>Actinomycetes</taxon>
        <taxon>Geodermatophilales</taxon>
        <taxon>Geodermatophilaceae</taxon>
        <taxon>Blastococcus</taxon>
    </lineage>
</organism>
<protein>
    <submittedName>
        <fullName evidence="8">RNA polymerase sigma factor</fullName>
    </submittedName>
</protein>
<evidence type="ECO:0000313" key="9">
    <source>
        <dbReference type="Proteomes" id="UP001183222"/>
    </source>
</evidence>
<comment type="caution">
    <text evidence="8">The sequence shown here is derived from an EMBL/GenBank/DDBJ whole genome shotgun (WGS) entry which is preliminary data.</text>
</comment>
<sequence length="193" mass="21126">MASDPSTWLEDALTAARSGQPWALRAVYEELAPRVHGYLRARGASEPEDLTSEVFLTVFSKLGTVTGGAAGLRTLVFSIAHARLVDDLRRRSRRGDDVSYESWHDDRTTTSTEDEAVDRLGTAEVRALLDELPADQRDVLLMRLVGDLSLEQTAQAIGRSTGAVKQLQRRGLLVLRARLQESGRSVGALEATP</sequence>
<evidence type="ECO:0000256" key="5">
    <source>
        <dbReference type="ARBA" id="ARBA00023163"/>
    </source>
</evidence>
<evidence type="ECO:0000256" key="3">
    <source>
        <dbReference type="ARBA" id="ARBA00023082"/>
    </source>
</evidence>
<dbReference type="EMBL" id="JAVREI010000013">
    <property type="protein sequence ID" value="MDT0277466.1"/>
    <property type="molecule type" value="Genomic_DNA"/>
</dbReference>
<accession>A0ABU2KB93</accession>
<dbReference type="InterPro" id="IPR007627">
    <property type="entry name" value="RNA_pol_sigma70_r2"/>
</dbReference>
<dbReference type="PANTHER" id="PTHR43133">
    <property type="entry name" value="RNA POLYMERASE ECF-TYPE SIGMA FACTO"/>
    <property type="match status" value="1"/>
</dbReference>
<dbReference type="InterPro" id="IPR014284">
    <property type="entry name" value="RNA_pol_sigma-70_dom"/>
</dbReference>
<dbReference type="InterPro" id="IPR039425">
    <property type="entry name" value="RNA_pol_sigma-70-like"/>
</dbReference>
<evidence type="ECO:0000256" key="1">
    <source>
        <dbReference type="ARBA" id="ARBA00010641"/>
    </source>
</evidence>